<feature type="domain" description="Amidohydrolase-related" evidence="1">
    <location>
        <begin position="57"/>
        <end position="371"/>
    </location>
</feature>
<accession>A0A5C1YCR0</accession>
<name>A0A5C1YCR0_9MICO</name>
<dbReference type="InterPro" id="IPR006680">
    <property type="entry name" value="Amidohydro-rel"/>
</dbReference>
<dbReference type="Gene3D" id="2.30.40.10">
    <property type="entry name" value="Urease, subunit C, domain 1"/>
    <property type="match status" value="1"/>
</dbReference>
<keyword evidence="2" id="KW-0378">Hydrolase</keyword>
<dbReference type="Proteomes" id="UP000324678">
    <property type="component" value="Chromosome"/>
</dbReference>
<dbReference type="AlphaFoldDB" id="A0A5C1YCR0"/>
<evidence type="ECO:0000313" key="2">
    <source>
        <dbReference type="EMBL" id="QEO13884.1"/>
    </source>
</evidence>
<dbReference type="SUPFAM" id="SSF51556">
    <property type="entry name" value="Metallo-dependent hydrolases"/>
    <property type="match status" value="1"/>
</dbReference>
<keyword evidence="3" id="KW-1185">Reference proteome</keyword>
<dbReference type="InterPro" id="IPR051781">
    <property type="entry name" value="Metallo-dep_Hydrolase"/>
</dbReference>
<dbReference type="OrthoDB" id="3514520at2"/>
<dbReference type="PANTHER" id="PTHR43135:SF3">
    <property type="entry name" value="ALPHA-D-RIBOSE 1-METHYLPHOSPHONATE 5-TRIPHOSPHATE DIPHOSPHATASE"/>
    <property type="match status" value="1"/>
</dbReference>
<sequence length="373" mass="38215">MSRTFTITDARIYDDGRLSEPRSVAVVDGVIASIDAADAADAPPVADVEIVDAAGATLLPGLVDAHVHVHHADHLAALGKAGVTTAFDLGAPKLDATFALRTAGPGATTLRSAGYPASAPKGLHTTKLGMPASTAVTGPDDAARFVAERVADGSDYVKIIIDVRIPFRAKPLDARTVDAITRAAHDAGLKVIAHVTSPKAFAAAADAGVDLLTHVPVTATLDERFCASLAERGVAVSPTLGMLKALVEHWPFPVKPRGLSYEHARASVTNLHRAGVTLLAGTDANDDHGAPAKIAHGPGLADELELMVGAGLTPAEAIAAATTAPLAFFGFDDRGTVRAGLRADLVLTAGDPTAQVGAVRDVTAVWIGGVRVR</sequence>
<dbReference type="SUPFAM" id="SSF51338">
    <property type="entry name" value="Composite domain of metallo-dependent hydrolases"/>
    <property type="match status" value="1"/>
</dbReference>
<proteinExistence type="predicted"/>
<dbReference type="Gene3D" id="3.30.110.90">
    <property type="entry name" value="Amidohydrolase"/>
    <property type="match status" value="1"/>
</dbReference>
<evidence type="ECO:0000313" key="3">
    <source>
        <dbReference type="Proteomes" id="UP000324678"/>
    </source>
</evidence>
<dbReference type="InterPro" id="IPR032466">
    <property type="entry name" value="Metal_Hydrolase"/>
</dbReference>
<dbReference type="Gene3D" id="3.40.50.10910">
    <property type="entry name" value="Amidohydrolase"/>
    <property type="match status" value="1"/>
</dbReference>
<dbReference type="EMBL" id="CP043505">
    <property type="protein sequence ID" value="QEO13884.1"/>
    <property type="molecule type" value="Genomic_DNA"/>
</dbReference>
<gene>
    <name evidence="2" type="ORF">FLP10_05185</name>
</gene>
<protein>
    <submittedName>
        <fullName evidence="2">Amidohydrolase family protein</fullName>
    </submittedName>
</protein>
<organism evidence="2 3">
    <name type="scientific">Agromyces intestinalis</name>
    <dbReference type="NCBI Taxonomy" id="2592652"/>
    <lineage>
        <taxon>Bacteria</taxon>
        <taxon>Bacillati</taxon>
        <taxon>Actinomycetota</taxon>
        <taxon>Actinomycetes</taxon>
        <taxon>Micrococcales</taxon>
        <taxon>Microbacteriaceae</taxon>
        <taxon>Agromyces</taxon>
    </lineage>
</organism>
<dbReference type="KEGG" id="ail:FLP10_05185"/>
<dbReference type="InterPro" id="IPR011059">
    <property type="entry name" value="Metal-dep_hydrolase_composite"/>
</dbReference>
<dbReference type="RefSeq" id="WP_149159907.1">
    <property type="nucleotide sequence ID" value="NZ_CP043505.1"/>
</dbReference>
<dbReference type="Pfam" id="PF01979">
    <property type="entry name" value="Amidohydro_1"/>
    <property type="match status" value="1"/>
</dbReference>
<reference evidence="2 3" key="1">
    <citation type="submission" date="2019-09" db="EMBL/GenBank/DDBJ databases">
        <title>Genome sequencing of strain KACC 19306.</title>
        <authorList>
            <person name="Heo J."/>
            <person name="Kim S.-J."/>
            <person name="Kim J.-S."/>
            <person name="Hong S.-B."/>
            <person name="Kwon S.-W."/>
        </authorList>
    </citation>
    <scope>NUCLEOTIDE SEQUENCE [LARGE SCALE GENOMIC DNA]</scope>
    <source>
        <strain evidence="2 3">KACC 19306</strain>
    </source>
</reference>
<dbReference type="Gene3D" id="1.20.58.520">
    <property type="entry name" value="Amidohydrolase"/>
    <property type="match status" value="1"/>
</dbReference>
<dbReference type="PANTHER" id="PTHR43135">
    <property type="entry name" value="ALPHA-D-RIBOSE 1-METHYLPHOSPHONATE 5-TRIPHOSPHATE DIPHOSPHATASE"/>
    <property type="match status" value="1"/>
</dbReference>
<dbReference type="GO" id="GO:0016810">
    <property type="term" value="F:hydrolase activity, acting on carbon-nitrogen (but not peptide) bonds"/>
    <property type="evidence" value="ECO:0007669"/>
    <property type="project" value="InterPro"/>
</dbReference>
<evidence type="ECO:0000259" key="1">
    <source>
        <dbReference type="Pfam" id="PF01979"/>
    </source>
</evidence>